<dbReference type="STRING" id="686832.A0A0C2Y487"/>
<organism evidence="2 3">
    <name type="scientific">Hebeloma cylindrosporum</name>
    <dbReference type="NCBI Taxonomy" id="76867"/>
    <lineage>
        <taxon>Eukaryota</taxon>
        <taxon>Fungi</taxon>
        <taxon>Dikarya</taxon>
        <taxon>Basidiomycota</taxon>
        <taxon>Agaricomycotina</taxon>
        <taxon>Agaricomycetes</taxon>
        <taxon>Agaricomycetidae</taxon>
        <taxon>Agaricales</taxon>
        <taxon>Agaricineae</taxon>
        <taxon>Hymenogastraceae</taxon>
        <taxon>Hebeloma</taxon>
    </lineage>
</organism>
<dbReference type="EMBL" id="KN831773">
    <property type="protein sequence ID" value="KIM44633.1"/>
    <property type="molecule type" value="Genomic_DNA"/>
</dbReference>
<sequence length="236" mass="25885">MAEASSSPAPRLSNVLSGESAPNALNESHQSKSVVDNTKTEGREPLKAPQISSSIFGHLPGFTHFISQRNPSNPDKIFASALFASGHGHALFYPETILELDDDFRKTRGITIGDVGVLSPDNQFEFAFNVFLPADHPYNKGNTPDSFLPLSPLQESEICTTPDYFPPGYVIASKGVNVVRHSQNPLHITFSSSERRGAFMLLPEGATRHDISPTTTRVLEYVRENAELTKRVHAQI</sequence>
<evidence type="ECO:0000313" key="2">
    <source>
        <dbReference type="EMBL" id="KIM44633.1"/>
    </source>
</evidence>
<accession>A0A0C2Y487</accession>
<dbReference type="Proteomes" id="UP000053424">
    <property type="component" value="Unassembled WGS sequence"/>
</dbReference>
<protein>
    <submittedName>
        <fullName evidence="2">Uncharacterized protein</fullName>
    </submittedName>
</protein>
<evidence type="ECO:0000256" key="1">
    <source>
        <dbReference type="SAM" id="MobiDB-lite"/>
    </source>
</evidence>
<feature type="region of interest" description="Disordered" evidence="1">
    <location>
        <begin position="1"/>
        <end position="50"/>
    </location>
</feature>
<dbReference type="HOGENOM" id="CLU_043420_0_0_1"/>
<dbReference type="AlphaFoldDB" id="A0A0C2Y487"/>
<dbReference type="OrthoDB" id="3222453at2759"/>
<proteinExistence type="predicted"/>
<name>A0A0C2Y487_HEBCY</name>
<feature type="compositionally biased region" description="Polar residues" evidence="1">
    <location>
        <begin position="23"/>
        <end position="37"/>
    </location>
</feature>
<evidence type="ECO:0000313" key="3">
    <source>
        <dbReference type="Proteomes" id="UP000053424"/>
    </source>
</evidence>
<keyword evidence="3" id="KW-1185">Reference proteome</keyword>
<reference evidence="2 3" key="1">
    <citation type="submission" date="2014-04" db="EMBL/GenBank/DDBJ databases">
        <authorList>
            <consortium name="DOE Joint Genome Institute"/>
            <person name="Kuo A."/>
            <person name="Gay G."/>
            <person name="Dore J."/>
            <person name="Kohler A."/>
            <person name="Nagy L.G."/>
            <person name="Floudas D."/>
            <person name="Copeland A."/>
            <person name="Barry K.W."/>
            <person name="Cichocki N."/>
            <person name="Veneault-Fourrey C."/>
            <person name="LaButti K."/>
            <person name="Lindquist E.A."/>
            <person name="Lipzen A."/>
            <person name="Lundell T."/>
            <person name="Morin E."/>
            <person name="Murat C."/>
            <person name="Sun H."/>
            <person name="Tunlid A."/>
            <person name="Henrissat B."/>
            <person name="Grigoriev I.V."/>
            <person name="Hibbett D.S."/>
            <person name="Martin F."/>
            <person name="Nordberg H.P."/>
            <person name="Cantor M.N."/>
            <person name="Hua S.X."/>
        </authorList>
    </citation>
    <scope>NUCLEOTIDE SEQUENCE [LARGE SCALE GENOMIC DNA]</scope>
    <source>
        <strain evidence="3">h7</strain>
    </source>
</reference>
<gene>
    <name evidence="2" type="ORF">M413DRAFT_358136</name>
</gene>
<reference evidence="3" key="2">
    <citation type="submission" date="2015-01" db="EMBL/GenBank/DDBJ databases">
        <title>Evolutionary Origins and Diversification of the Mycorrhizal Mutualists.</title>
        <authorList>
            <consortium name="DOE Joint Genome Institute"/>
            <consortium name="Mycorrhizal Genomics Consortium"/>
            <person name="Kohler A."/>
            <person name="Kuo A."/>
            <person name="Nagy L.G."/>
            <person name="Floudas D."/>
            <person name="Copeland A."/>
            <person name="Barry K.W."/>
            <person name="Cichocki N."/>
            <person name="Veneault-Fourrey C."/>
            <person name="LaButti K."/>
            <person name="Lindquist E.A."/>
            <person name="Lipzen A."/>
            <person name="Lundell T."/>
            <person name="Morin E."/>
            <person name="Murat C."/>
            <person name="Riley R."/>
            <person name="Ohm R."/>
            <person name="Sun H."/>
            <person name="Tunlid A."/>
            <person name="Henrissat B."/>
            <person name="Grigoriev I.V."/>
            <person name="Hibbett D.S."/>
            <person name="Martin F."/>
        </authorList>
    </citation>
    <scope>NUCLEOTIDE SEQUENCE [LARGE SCALE GENOMIC DNA]</scope>
    <source>
        <strain evidence="3">h7</strain>
    </source>
</reference>